<name>A0A109JVU3_9HYPH</name>
<organism evidence="2 3">
    <name type="scientific">Rhizobium altiplani</name>
    <dbReference type="NCBI Taxonomy" id="1864509"/>
    <lineage>
        <taxon>Bacteria</taxon>
        <taxon>Pseudomonadati</taxon>
        <taxon>Pseudomonadota</taxon>
        <taxon>Alphaproteobacteria</taxon>
        <taxon>Hyphomicrobiales</taxon>
        <taxon>Rhizobiaceae</taxon>
        <taxon>Rhizobium/Agrobacterium group</taxon>
        <taxon>Rhizobium</taxon>
    </lineage>
</organism>
<dbReference type="InterPro" id="IPR050834">
    <property type="entry name" value="Glycosyltransf_2"/>
</dbReference>
<evidence type="ECO:0000313" key="2">
    <source>
        <dbReference type="EMBL" id="KWV55829.1"/>
    </source>
</evidence>
<dbReference type="AlphaFoldDB" id="A0A109JVU3"/>
<proteinExistence type="predicted"/>
<dbReference type="CDD" id="cd00761">
    <property type="entry name" value="Glyco_tranf_GTA_type"/>
    <property type="match status" value="1"/>
</dbReference>
<dbReference type="PANTHER" id="PTHR43685">
    <property type="entry name" value="GLYCOSYLTRANSFERASE"/>
    <property type="match status" value="1"/>
</dbReference>
<evidence type="ECO:0000259" key="1">
    <source>
        <dbReference type="Pfam" id="PF00535"/>
    </source>
</evidence>
<dbReference type="OrthoDB" id="114108at2"/>
<dbReference type="EMBL" id="LNCD01000050">
    <property type="protein sequence ID" value="KWV55829.1"/>
    <property type="molecule type" value="Genomic_DNA"/>
</dbReference>
<comment type="caution">
    <text evidence="2">The sequence shown here is derived from an EMBL/GenBank/DDBJ whole genome shotgun (WGS) entry which is preliminary data.</text>
</comment>
<dbReference type="SUPFAM" id="SSF53448">
    <property type="entry name" value="Nucleotide-diphospho-sugar transferases"/>
    <property type="match status" value="1"/>
</dbReference>
<feature type="domain" description="Glycosyltransferase 2-like" evidence="1">
    <location>
        <begin position="9"/>
        <end position="134"/>
    </location>
</feature>
<accession>A0A109JVU3</accession>
<dbReference type="PANTHER" id="PTHR43685:SF2">
    <property type="entry name" value="GLYCOSYLTRANSFERASE 2-LIKE DOMAIN-CONTAINING PROTEIN"/>
    <property type="match status" value="1"/>
</dbReference>
<dbReference type="Proteomes" id="UP000068164">
    <property type="component" value="Unassembled WGS sequence"/>
</dbReference>
<evidence type="ECO:0000313" key="3">
    <source>
        <dbReference type="Proteomes" id="UP000068164"/>
    </source>
</evidence>
<gene>
    <name evidence="2" type="ORF">AS026_36400</name>
</gene>
<reference evidence="2 3" key="1">
    <citation type="submission" date="2015-11" db="EMBL/GenBank/DDBJ databases">
        <title>Draft Genome Sequence of the Strain BR 10423 (Rhizobium sp.) isolated from nodules of Mimosa pudica.</title>
        <authorList>
            <person name="Barauna A.C."/>
            <person name="Zilli J.E."/>
            <person name="Simoes-Araujo J.L."/>
            <person name="Reis V.M."/>
            <person name="James E.K."/>
            <person name="Reis F.B.Jr."/>
            <person name="Rouws L.F."/>
            <person name="Passos S.R."/>
            <person name="Gois S.R."/>
        </authorList>
    </citation>
    <scope>NUCLEOTIDE SEQUENCE [LARGE SCALE GENOMIC DNA]</scope>
    <source>
        <strain evidence="2 3">BR10423</strain>
    </source>
</reference>
<sequence>MPPRPVDISLIISSRNRAYGLTNCLDAVSIAARQADYLRLELVFVDNGSTDETSDVVRQWASTAPIKTNLIYEAKPGLAVARNTGLNAARGRVLAFTDDDCEIFPDYFSTLAALFSSDTEMVMRGGRIELGDTRDLPVTIKPEMEPAVLSSELHAGGFIHGANMAFPHGLVEKIGFFDTRFGAGSPFRSGEDTDYVHRAFNAGVRVEYLPDFAVKHFHGRRELADIKRLQTGYAFGNGALYAKYLFDRRSNMRGMLRWEIRQALMEAIGRRKLNEELGLTYRSQLRDNLTGMLAYWRAPKAKQPA</sequence>
<keyword evidence="2" id="KW-0808">Transferase</keyword>
<protein>
    <submittedName>
        <fullName evidence="2">Glycosyl transferase</fullName>
    </submittedName>
</protein>
<dbReference type="InterPro" id="IPR029044">
    <property type="entry name" value="Nucleotide-diphossugar_trans"/>
</dbReference>
<keyword evidence="3" id="KW-1185">Reference proteome</keyword>
<dbReference type="GO" id="GO:0016740">
    <property type="term" value="F:transferase activity"/>
    <property type="evidence" value="ECO:0007669"/>
    <property type="project" value="UniProtKB-KW"/>
</dbReference>
<dbReference type="Gene3D" id="3.90.550.10">
    <property type="entry name" value="Spore Coat Polysaccharide Biosynthesis Protein SpsA, Chain A"/>
    <property type="match status" value="1"/>
</dbReference>
<dbReference type="Pfam" id="PF00535">
    <property type="entry name" value="Glycos_transf_2"/>
    <property type="match status" value="1"/>
</dbReference>
<dbReference type="InterPro" id="IPR001173">
    <property type="entry name" value="Glyco_trans_2-like"/>
</dbReference>
<dbReference type="RefSeq" id="WP_062369617.1">
    <property type="nucleotide sequence ID" value="NZ_LNCD01000050.1"/>
</dbReference>